<accession>A0A0H3J245</accession>
<reference evidence="3 4" key="3">
    <citation type="journal article" name="Genome Announc.">
        <title>Improved Draft Genome Sequence of Clostridium pasteurianum Strain ATCC 6013 (DSM 525) Using a Hybrid Next-Generation Sequencing Approach.</title>
        <authorList>
            <person name="Pyne M.E."/>
            <person name="Utturkar S."/>
            <person name="Brown S.D."/>
            <person name="Moo-Young M."/>
            <person name="Chung D.A."/>
            <person name="Chou C.P."/>
        </authorList>
    </citation>
    <scope>NUCLEOTIDE SEQUENCE [LARGE SCALE GENOMIC DNA]</scope>
    <source>
        <strain evidence="3 4">ATCC 6013</strain>
    </source>
</reference>
<dbReference type="GeneID" id="93073594"/>
<sequence length="215" mass="24822">MNTKIGVLVGKDNETTSIYESGIVMVYMKEDEWKVVNEVIFNMNTEQGIPAMHRRVEELIQSLEDCKVFIGKRVEGIPYTVLKKSGFTIAEAEGKPSEFLDEFLEIFEEKKKKKEEEEAKRKNILNLEPVELSKPGSYFMDLKKLQEENPSISSKKVLLPFLNNKTFYDLKVLCSHIPPWFQNELESLNMKMDASKTGDDIFEVIISHKVCNECK</sequence>
<dbReference type="KEGG" id="cpat:CLPA_c14200"/>
<dbReference type="KEGG" id="cpae:CPAST_c14200"/>
<evidence type="ECO:0000313" key="5">
    <source>
        <dbReference type="Proteomes" id="UP000030905"/>
    </source>
</evidence>
<keyword evidence="5" id="KW-1185">Reference proteome</keyword>
<dbReference type="RefSeq" id="WP_003447895.1">
    <property type="nucleotide sequence ID" value="NZ_ANZB01000018.1"/>
</dbReference>
<dbReference type="Proteomes" id="UP000028042">
    <property type="component" value="Unassembled WGS sequence"/>
</dbReference>
<dbReference type="EMBL" id="CP009268">
    <property type="protein sequence ID" value="AJA51487.1"/>
    <property type="molecule type" value="Genomic_DNA"/>
</dbReference>
<dbReference type="AlphaFoldDB" id="A0A0H3J245"/>
<dbReference type="InterPro" id="IPR014287">
    <property type="entry name" value="Nase_Fe-Fe_AnfO"/>
</dbReference>
<protein>
    <submittedName>
        <fullName evidence="2">Fe-only nitrogenase accessory protein AnfO</fullName>
    </submittedName>
</protein>
<dbReference type="EMBL" id="JPGY02000001">
    <property type="protein sequence ID" value="KRU12506.1"/>
    <property type="molecule type" value="Genomic_DNA"/>
</dbReference>
<evidence type="ECO:0000256" key="1">
    <source>
        <dbReference type="SAM" id="Coils"/>
    </source>
</evidence>
<reference evidence="3" key="2">
    <citation type="submission" date="2015-10" db="EMBL/GenBank/DDBJ databases">
        <title>Improved Draft Genome Sequence of Clostridium pasteurianum Strain ATCC 6013 (DSM 525) Using a Hybrid Next-Generation Sequencing Approach.</title>
        <authorList>
            <person name="Pyne M.E."/>
            <person name="Utturkar S.M."/>
            <person name="Brown S.D."/>
            <person name="Moo-Young M."/>
            <person name="Chung D.A."/>
            <person name="Chou P.C."/>
        </authorList>
    </citation>
    <scope>NUCLEOTIDE SEQUENCE</scope>
    <source>
        <strain evidence="3">ATCC 6013</strain>
    </source>
</reference>
<dbReference type="Proteomes" id="UP000030905">
    <property type="component" value="Chromosome"/>
</dbReference>
<reference evidence="2 5" key="1">
    <citation type="journal article" date="2015" name="Genome Announc.">
        <title>Complete Genome Sequence of the Nitrogen-Fixing and Solvent-Producing Clostridium pasteurianum DSM 525.</title>
        <authorList>
            <person name="Poehlein A."/>
            <person name="Grosse-Honebrink A."/>
            <person name="Zhang Y."/>
            <person name="Minton N.P."/>
            <person name="Daniel R."/>
        </authorList>
    </citation>
    <scope>NUCLEOTIDE SEQUENCE [LARGE SCALE GENOMIC DNA]</scope>
    <source>
        <strain evidence="2">DSM 525</strain>
        <strain evidence="5">DSM 525 / ATCC 6013</strain>
    </source>
</reference>
<gene>
    <name evidence="2" type="primary">anfO2</name>
    <name evidence="2" type="ORF">CLPA_c14200</name>
    <name evidence="3" type="ORF">CP6013_01754</name>
</gene>
<dbReference type="eggNOG" id="ENOG50308XE">
    <property type="taxonomic scope" value="Bacteria"/>
</dbReference>
<proteinExistence type="predicted"/>
<organism evidence="2 5">
    <name type="scientific">Clostridium pasteurianum DSM 525 = ATCC 6013</name>
    <dbReference type="NCBI Taxonomy" id="1262449"/>
    <lineage>
        <taxon>Bacteria</taxon>
        <taxon>Bacillati</taxon>
        <taxon>Bacillota</taxon>
        <taxon>Clostridia</taxon>
        <taxon>Eubacteriales</taxon>
        <taxon>Clostridiaceae</taxon>
        <taxon>Clostridium</taxon>
    </lineage>
</organism>
<evidence type="ECO:0000313" key="3">
    <source>
        <dbReference type="EMBL" id="KRU12506.1"/>
    </source>
</evidence>
<feature type="coiled-coil region" evidence="1">
    <location>
        <begin position="100"/>
        <end position="127"/>
    </location>
</feature>
<evidence type="ECO:0000313" key="2">
    <source>
        <dbReference type="EMBL" id="AJA51487.1"/>
    </source>
</evidence>
<evidence type="ECO:0000313" key="4">
    <source>
        <dbReference type="Proteomes" id="UP000028042"/>
    </source>
</evidence>
<dbReference type="PATRIC" id="fig|1262449.3.peg.3826"/>
<keyword evidence="1" id="KW-0175">Coiled coil</keyword>
<name>A0A0H3J245_CLOPA</name>
<dbReference type="NCBIfam" id="TIGR02940">
    <property type="entry name" value="anfO_nitrog"/>
    <property type="match status" value="1"/>
</dbReference>
<dbReference type="Pfam" id="PF09582">
    <property type="entry name" value="AnfO_nitrog"/>
    <property type="match status" value="1"/>
</dbReference>